<organism evidence="8 9">
    <name type="scientific">Stakelama marina</name>
    <dbReference type="NCBI Taxonomy" id="2826939"/>
    <lineage>
        <taxon>Bacteria</taxon>
        <taxon>Pseudomonadati</taxon>
        <taxon>Pseudomonadota</taxon>
        <taxon>Alphaproteobacteria</taxon>
        <taxon>Sphingomonadales</taxon>
        <taxon>Sphingomonadaceae</taxon>
        <taxon>Stakelama</taxon>
    </lineage>
</organism>
<evidence type="ECO:0000259" key="7">
    <source>
        <dbReference type="PROSITE" id="PS50850"/>
    </source>
</evidence>
<accession>A0A8T4I8W2</accession>
<keyword evidence="9" id="KW-1185">Reference proteome</keyword>
<dbReference type="GO" id="GO:0016020">
    <property type="term" value="C:membrane"/>
    <property type="evidence" value="ECO:0007669"/>
    <property type="project" value="UniProtKB-SubCell"/>
</dbReference>
<feature type="transmembrane region" description="Helical" evidence="6">
    <location>
        <begin position="360"/>
        <end position="385"/>
    </location>
</feature>
<sequence>MAGAADRDALAMRRRGLTLALLTLTYFFSYMDRQILAILQELIKHDLQLSDTQLGILAGFAFALFYATLGIPVARLADRFNRKNIITAALAIWSAMTAAGGLALNFGHLLAARIGVGVGEAGSSPPSHSIIADLYPPEKRAGAMGIYSLGVVLGASIGTIVGGTVASFYGWRAAMFAVGVPGLILALAVYFFVIEPRRGLSDPDRVVENDQDTMPGLLAGFASLGRNAPAVHLVIGVTLTSMIGYGLTAWGPSFMQRSLDITVLQIALYVAPIGGICGTISAVGGGKLADRLARTRGLHAQSSMVAVLKLLALPFLAGFYLIGDPVIAVASYFASVLLANSYLGPTFALIQGLAPVRLRALWAAITLLVINLIGLGLGPTLVGIISDALRPQMGEDSLRYAMLIFAAVTPWAIFHYWRAATLLKRHAGTAVR</sequence>
<keyword evidence="5 6" id="KW-0472">Membrane</keyword>
<evidence type="ECO:0000313" key="8">
    <source>
        <dbReference type="EMBL" id="MBR0551428.1"/>
    </source>
</evidence>
<name>A0A8T4I8W2_9SPHN</name>
<feature type="transmembrane region" description="Helical" evidence="6">
    <location>
        <begin position="53"/>
        <end position="73"/>
    </location>
</feature>
<feature type="transmembrane region" description="Helical" evidence="6">
    <location>
        <begin position="144"/>
        <end position="166"/>
    </location>
</feature>
<dbReference type="InterPro" id="IPR036259">
    <property type="entry name" value="MFS_trans_sf"/>
</dbReference>
<feature type="domain" description="Major facilitator superfamily (MFS) profile" evidence="7">
    <location>
        <begin position="18"/>
        <end position="424"/>
    </location>
</feature>
<dbReference type="PANTHER" id="PTHR23505">
    <property type="entry name" value="SPINSTER"/>
    <property type="match status" value="1"/>
</dbReference>
<keyword evidence="3 6" id="KW-0812">Transmembrane</keyword>
<gene>
    <name evidence="8" type="ORF">J7S20_02780</name>
</gene>
<keyword evidence="4 6" id="KW-1133">Transmembrane helix</keyword>
<feature type="transmembrane region" description="Helical" evidence="6">
    <location>
        <begin position="303"/>
        <end position="322"/>
    </location>
</feature>
<dbReference type="RefSeq" id="WP_284052705.1">
    <property type="nucleotide sequence ID" value="NZ_JAGRQC010000001.1"/>
</dbReference>
<protein>
    <submittedName>
        <fullName evidence="8">MFS transporter</fullName>
    </submittedName>
</protein>
<evidence type="ECO:0000313" key="9">
    <source>
        <dbReference type="Proteomes" id="UP000676996"/>
    </source>
</evidence>
<feature type="transmembrane region" description="Helical" evidence="6">
    <location>
        <begin position="262"/>
        <end position="283"/>
    </location>
</feature>
<proteinExistence type="predicted"/>
<evidence type="ECO:0000256" key="6">
    <source>
        <dbReference type="SAM" id="Phobius"/>
    </source>
</evidence>
<keyword evidence="2" id="KW-0813">Transport</keyword>
<evidence type="ECO:0000256" key="4">
    <source>
        <dbReference type="ARBA" id="ARBA00022989"/>
    </source>
</evidence>
<dbReference type="InterPro" id="IPR011701">
    <property type="entry name" value="MFS"/>
</dbReference>
<dbReference type="SUPFAM" id="SSF103473">
    <property type="entry name" value="MFS general substrate transporter"/>
    <property type="match status" value="1"/>
</dbReference>
<dbReference type="PROSITE" id="PS50850">
    <property type="entry name" value="MFS"/>
    <property type="match status" value="1"/>
</dbReference>
<evidence type="ECO:0000256" key="1">
    <source>
        <dbReference type="ARBA" id="ARBA00004141"/>
    </source>
</evidence>
<dbReference type="CDD" id="cd17328">
    <property type="entry name" value="MFS_spinster_like"/>
    <property type="match status" value="1"/>
</dbReference>
<dbReference type="Pfam" id="PF07690">
    <property type="entry name" value="MFS_1"/>
    <property type="match status" value="1"/>
</dbReference>
<dbReference type="InterPro" id="IPR020846">
    <property type="entry name" value="MFS_dom"/>
</dbReference>
<evidence type="ECO:0000256" key="5">
    <source>
        <dbReference type="ARBA" id="ARBA00023136"/>
    </source>
</evidence>
<feature type="transmembrane region" description="Helical" evidence="6">
    <location>
        <begin position="329"/>
        <end position="354"/>
    </location>
</feature>
<dbReference type="AlphaFoldDB" id="A0A8T4I8W2"/>
<evidence type="ECO:0000256" key="3">
    <source>
        <dbReference type="ARBA" id="ARBA00022692"/>
    </source>
</evidence>
<reference evidence="8" key="1">
    <citation type="submission" date="2021-04" db="EMBL/GenBank/DDBJ databases">
        <title>Ouciella asimina sp. nov., isolated from the surface seawater in the hydrothermal field of Okinawa Trough.</title>
        <authorList>
            <person name="Shuang W."/>
        </authorList>
    </citation>
    <scope>NUCLEOTIDE SEQUENCE</scope>
    <source>
        <strain evidence="8">LXI357</strain>
    </source>
</reference>
<dbReference type="GO" id="GO:0022857">
    <property type="term" value="F:transmembrane transporter activity"/>
    <property type="evidence" value="ECO:0007669"/>
    <property type="project" value="InterPro"/>
</dbReference>
<evidence type="ECO:0000256" key="2">
    <source>
        <dbReference type="ARBA" id="ARBA00022448"/>
    </source>
</evidence>
<comment type="subcellular location">
    <subcellularLocation>
        <location evidence="1">Membrane</location>
        <topology evidence="1">Multi-pass membrane protein</topology>
    </subcellularLocation>
</comment>
<dbReference type="InterPro" id="IPR044770">
    <property type="entry name" value="MFS_spinster-like"/>
</dbReference>
<feature type="transmembrane region" description="Helical" evidence="6">
    <location>
        <begin position="230"/>
        <end position="250"/>
    </location>
</feature>
<dbReference type="EMBL" id="JAGRQC010000001">
    <property type="protein sequence ID" value="MBR0551428.1"/>
    <property type="molecule type" value="Genomic_DNA"/>
</dbReference>
<dbReference type="Proteomes" id="UP000676996">
    <property type="component" value="Unassembled WGS sequence"/>
</dbReference>
<dbReference type="PANTHER" id="PTHR23505:SF79">
    <property type="entry name" value="PROTEIN SPINSTER"/>
    <property type="match status" value="1"/>
</dbReference>
<dbReference type="Gene3D" id="1.20.1250.20">
    <property type="entry name" value="MFS general substrate transporter like domains"/>
    <property type="match status" value="1"/>
</dbReference>
<comment type="caution">
    <text evidence="8">The sequence shown here is derived from an EMBL/GenBank/DDBJ whole genome shotgun (WGS) entry which is preliminary data.</text>
</comment>
<feature type="transmembrane region" description="Helical" evidence="6">
    <location>
        <begin position="397"/>
        <end position="417"/>
    </location>
</feature>
<feature type="transmembrane region" description="Helical" evidence="6">
    <location>
        <begin position="85"/>
        <end position="104"/>
    </location>
</feature>
<feature type="transmembrane region" description="Helical" evidence="6">
    <location>
        <begin position="173"/>
        <end position="193"/>
    </location>
</feature>